<dbReference type="GO" id="GO:0022904">
    <property type="term" value="P:respiratory electron transport chain"/>
    <property type="evidence" value="ECO:0007669"/>
    <property type="project" value="InterPro"/>
</dbReference>
<name>A0A3L8PVF5_9GAMM</name>
<evidence type="ECO:0000256" key="4">
    <source>
        <dbReference type="ARBA" id="ARBA00022475"/>
    </source>
</evidence>
<dbReference type="RefSeq" id="WP_121839248.1">
    <property type="nucleotide sequence ID" value="NZ_ML014783.1"/>
</dbReference>
<feature type="transmembrane region" description="Helical" evidence="13">
    <location>
        <begin position="54"/>
        <end position="72"/>
    </location>
</feature>
<dbReference type="GO" id="GO:0046872">
    <property type="term" value="F:metal ion binding"/>
    <property type="evidence" value="ECO:0007669"/>
    <property type="project" value="UniProtKB-KW"/>
</dbReference>
<comment type="subcellular location">
    <subcellularLocation>
        <location evidence="2">Cell membrane</location>
        <topology evidence="2">Multi-pass membrane protein</topology>
    </subcellularLocation>
</comment>
<organism evidence="15 16">
    <name type="scientific">Parashewanella curva</name>
    <dbReference type="NCBI Taxonomy" id="2338552"/>
    <lineage>
        <taxon>Bacteria</taxon>
        <taxon>Pseudomonadati</taxon>
        <taxon>Pseudomonadota</taxon>
        <taxon>Gammaproteobacteria</taxon>
        <taxon>Alteromonadales</taxon>
        <taxon>Shewanellaceae</taxon>
        <taxon>Parashewanella</taxon>
    </lineage>
</organism>
<dbReference type="SUPFAM" id="SSF81342">
    <property type="entry name" value="Transmembrane di-heme cytochromes"/>
    <property type="match status" value="1"/>
</dbReference>
<evidence type="ECO:0000256" key="11">
    <source>
        <dbReference type="ARBA" id="ARBA00023136"/>
    </source>
</evidence>
<sequence length="184" mass="20868">MQLKNSQQRYGLVASLLHWVMALAVFGLFGLGLYMVELTYYDPWYRGSLELHKALGIVLMLTLGFRLLWRWFNPRPQDLATNSALVNKTAHIAHLLLYVGLLALMISGYLISTADGRSIDVFGVFEVAALPAMHDQQEDIAGNIHWELAWGLISLVALHVLAAFKHHLINKDDTLRRMLPFKQD</sequence>
<feature type="transmembrane region" description="Helical" evidence="13">
    <location>
        <begin position="12"/>
        <end position="34"/>
    </location>
</feature>
<keyword evidence="6 13" id="KW-0812">Transmembrane</keyword>
<evidence type="ECO:0000313" key="16">
    <source>
        <dbReference type="Proteomes" id="UP000281474"/>
    </source>
</evidence>
<dbReference type="PANTHER" id="PTHR30529">
    <property type="entry name" value="CYTOCHROME B561"/>
    <property type="match status" value="1"/>
</dbReference>
<evidence type="ECO:0000256" key="12">
    <source>
        <dbReference type="ARBA" id="ARBA00037975"/>
    </source>
</evidence>
<evidence type="ECO:0000256" key="7">
    <source>
        <dbReference type="ARBA" id="ARBA00022723"/>
    </source>
</evidence>
<protein>
    <submittedName>
        <fullName evidence="15">Cytochrome b</fullName>
    </submittedName>
</protein>
<dbReference type="GO" id="GO:0005886">
    <property type="term" value="C:plasma membrane"/>
    <property type="evidence" value="ECO:0007669"/>
    <property type="project" value="UniProtKB-SubCell"/>
</dbReference>
<evidence type="ECO:0000256" key="5">
    <source>
        <dbReference type="ARBA" id="ARBA00022617"/>
    </source>
</evidence>
<accession>A0A3L8PVF5</accession>
<keyword evidence="5" id="KW-0349">Heme</keyword>
<feature type="transmembrane region" description="Helical" evidence="13">
    <location>
        <begin position="92"/>
        <end position="111"/>
    </location>
</feature>
<feature type="domain" description="Cytochrome b561 bacterial/Ni-hydrogenase" evidence="14">
    <location>
        <begin position="9"/>
        <end position="180"/>
    </location>
</feature>
<keyword evidence="9 13" id="KW-1133">Transmembrane helix</keyword>
<keyword evidence="10" id="KW-0408">Iron</keyword>
<dbReference type="PANTHER" id="PTHR30529:SF1">
    <property type="entry name" value="CYTOCHROME B561 HOMOLOG 2"/>
    <property type="match status" value="1"/>
</dbReference>
<dbReference type="Pfam" id="PF01292">
    <property type="entry name" value="Ni_hydr_CYTB"/>
    <property type="match status" value="1"/>
</dbReference>
<evidence type="ECO:0000256" key="9">
    <source>
        <dbReference type="ARBA" id="ARBA00022989"/>
    </source>
</evidence>
<feature type="transmembrane region" description="Helical" evidence="13">
    <location>
        <begin position="148"/>
        <end position="168"/>
    </location>
</feature>
<evidence type="ECO:0000256" key="10">
    <source>
        <dbReference type="ARBA" id="ARBA00023004"/>
    </source>
</evidence>
<dbReference type="GO" id="GO:0009055">
    <property type="term" value="F:electron transfer activity"/>
    <property type="evidence" value="ECO:0007669"/>
    <property type="project" value="InterPro"/>
</dbReference>
<evidence type="ECO:0000256" key="2">
    <source>
        <dbReference type="ARBA" id="ARBA00004651"/>
    </source>
</evidence>
<evidence type="ECO:0000313" key="15">
    <source>
        <dbReference type="EMBL" id="RLV59417.1"/>
    </source>
</evidence>
<dbReference type="EMBL" id="QZEI01000034">
    <property type="protein sequence ID" value="RLV59417.1"/>
    <property type="molecule type" value="Genomic_DNA"/>
</dbReference>
<dbReference type="AlphaFoldDB" id="A0A3L8PVF5"/>
<dbReference type="InterPro" id="IPR016174">
    <property type="entry name" value="Di-haem_cyt_TM"/>
</dbReference>
<comment type="cofactor">
    <cofactor evidence="1">
        <name>heme b</name>
        <dbReference type="ChEBI" id="CHEBI:60344"/>
    </cofactor>
</comment>
<proteinExistence type="inferred from homology"/>
<evidence type="ECO:0000256" key="13">
    <source>
        <dbReference type="SAM" id="Phobius"/>
    </source>
</evidence>
<keyword evidence="11 13" id="KW-0472">Membrane</keyword>
<dbReference type="Gene3D" id="1.20.950.20">
    <property type="entry name" value="Transmembrane di-heme cytochromes, Chain C"/>
    <property type="match status" value="2"/>
</dbReference>
<dbReference type="OrthoDB" id="9793784at2"/>
<comment type="similarity">
    <text evidence="12">Belongs to the cytochrome b561 family.</text>
</comment>
<keyword evidence="3" id="KW-0813">Transport</keyword>
<comment type="caution">
    <text evidence="15">The sequence shown here is derived from an EMBL/GenBank/DDBJ whole genome shotgun (WGS) entry which is preliminary data.</text>
</comment>
<gene>
    <name evidence="15" type="ORF">D5018_12000</name>
</gene>
<evidence type="ECO:0000256" key="6">
    <source>
        <dbReference type="ARBA" id="ARBA00022692"/>
    </source>
</evidence>
<evidence type="ECO:0000259" key="14">
    <source>
        <dbReference type="Pfam" id="PF01292"/>
    </source>
</evidence>
<evidence type="ECO:0000256" key="8">
    <source>
        <dbReference type="ARBA" id="ARBA00022982"/>
    </source>
</evidence>
<keyword evidence="8" id="KW-0249">Electron transport</keyword>
<reference evidence="15 16" key="1">
    <citation type="submission" date="2018-09" db="EMBL/GenBank/DDBJ databases">
        <title>Phylogeny of the Shewanellaceae, and recommendation for two new genera, Pseudoshewanella and Parashewanella.</title>
        <authorList>
            <person name="Wang G."/>
        </authorList>
    </citation>
    <scope>NUCLEOTIDE SEQUENCE [LARGE SCALE GENOMIC DNA]</scope>
    <source>
        <strain evidence="15 16">C51</strain>
    </source>
</reference>
<keyword evidence="16" id="KW-1185">Reference proteome</keyword>
<keyword evidence="7" id="KW-0479">Metal-binding</keyword>
<evidence type="ECO:0000256" key="1">
    <source>
        <dbReference type="ARBA" id="ARBA00001970"/>
    </source>
</evidence>
<dbReference type="GO" id="GO:0020037">
    <property type="term" value="F:heme binding"/>
    <property type="evidence" value="ECO:0007669"/>
    <property type="project" value="TreeGrafter"/>
</dbReference>
<dbReference type="Proteomes" id="UP000281474">
    <property type="component" value="Unassembled WGS sequence"/>
</dbReference>
<dbReference type="InterPro" id="IPR011577">
    <property type="entry name" value="Cyt_b561_bac/Ni-Hgenase"/>
</dbReference>
<evidence type="ECO:0000256" key="3">
    <source>
        <dbReference type="ARBA" id="ARBA00022448"/>
    </source>
</evidence>
<dbReference type="InterPro" id="IPR052168">
    <property type="entry name" value="Cytochrome_b561_oxidase"/>
</dbReference>
<keyword evidence="4" id="KW-1003">Cell membrane</keyword>